<evidence type="ECO:0000313" key="2">
    <source>
        <dbReference type="EMBL" id="CAL6019057.1"/>
    </source>
</evidence>
<protein>
    <submittedName>
        <fullName evidence="2">Hypothetical_protein</fullName>
    </submittedName>
</protein>
<comment type="caution">
    <text evidence="1">The sequence shown here is derived from an EMBL/GenBank/DDBJ whole genome shotgun (WGS) entry which is preliminary data.</text>
</comment>
<evidence type="ECO:0000313" key="3">
    <source>
        <dbReference type="Proteomes" id="UP001642409"/>
    </source>
</evidence>
<organism evidence="1">
    <name type="scientific">Hexamita inflata</name>
    <dbReference type="NCBI Taxonomy" id="28002"/>
    <lineage>
        <taxon>Eukaryota</taxon>
        <taxon>Metamonada</taxon>
        <taxon>Diplomonadida</taxon>
        <taxon>Hexamitidae</taxon>
        <taxon>Hexamitinae</taxon>
        <taxon>Hexamita</taxon>
    </lineage>
</organism>
<keyword evidence="3" id="KW-1185">Reference proteome</keyword>
<evidence type="ECO:0000313" key="1">
    <source>
        <dbReference type="EMBL" id="CAI9926262.1"/>
    </source>
</evidence>
<dbReference type="AlphaFoldDB" id="A0AA86TTG8"/>
<dbReference type="EMBL" id="CAXDID020000082">
    <property type="protein sequence ID" value="CAL6019057.1"/>
    <property type="molecule type" value="Genomic_DNA"/>
</dbReference>
<sequence length="109" mass="12537">MRHINKDLSIIHKTKSIQNQIQFVVGKIRQNSTQNMNAVANDSQLTVPFTTNSSIIEQQQELETVEYLEQNDDDFLPPIFNLRGMTSCTSYMMSQTSDAHQLSKQIFLE</sequence>
<proteinExistence type="predicted"/>
<dbReference type="EMBL" id="CATOUU010000367">
    <property type="protein sequence ID" value="CAI9926262.1"/>
    <property type="molecule type" value="Genomic_DNA"/>
</dbReference>
<dbReference type="Proteomes" id="UP001642409">
    <property type="component" value="Unassembled WGS sequence"/>
</dbReference>
<accession>A0AA86TTG8</accession>
<gene>
    <name evidence="1" type="ORF">HINF_LOCUS13907</name>
    <name evidence="2" type="ORF">HINF_LOCUS26764</name>
</gene>
<name>A0AA86TTG8_9EUKA</name>
<reference evidence="2 3" key="2">
    <citation type="submission" date="2024-07" db="EMBL/GenBank/DDBJ databases">
        <authorList>
            <person name="Akdeniz Z."/>
        </authorList>
    </citation>
    <scope>NUCLEOTIDE SEQUENCE [LARGE SCALE GENOMIC DNA]</scope>
</reference>
<reference evidence="1" key="1">
    <citation type="submission" date="2023-06" db="EMBL/GenBank/DDBJ databases">
        <authorList>
            <person name="Kurt Z."/>
        </authorList>
    </citation>
    <scope>NUCLEOTIDE SEQUENCE</scope>
</reference>